<dbReference type="InterPro" id="IPR006140">
    <property type="entry name" value="D-isomer_DH_NAD-bd"/>
</dbReference>
<keyword evidence="3" id="KW-0520">NAD</keyword>
<evidence type="ECO:0000256" key="2">
    <source>
        <dbReference type="ARBA" id="ARBA00023002"/>
    </source>
</evidence>
<comment type="caution">
    <text evidence="7">The sequence shown here is derived from an EMBL/GenBank/DDBJ whole genome shotgun (WGS) entry which is preliminary data.</text>
</comment>
<dbReference type="SUPFAM" id="SSF51735">
    <property type="entry name" value="NAD(P)-binding Rossmann-fold domains"/>
    <property type="match status" value="1"/>
</dbReference>
<gene>
    <name evidence="7" type="ORF">FD12_GL000470</name>
</gene>
<evidence type="ECO:0000313" key="8">
    <source>
        <dbReference type="Proteomes" id="UP000051977"/>
    </source>
</evidence>
<keyword evidence="8" id="KW-1185">Reference proteome</keyword>
<comment type="similarity">
    <text evidence="1 4">Belongs to the D-isomer specific 2-hydroxyacid dehydrogenase family.</text>
</comment>
<dbReference type="PROSITE" id="PS00670">
    <property type="entry name" value="D_2_HYDROXYACID_DH_2"/>
    <property type="match status" value="1"/>
</dbReference>
<dbReference type="InterPro" id="IPR058205">
    <property type="entry name" value="D-LDH-like"/>
</dbReference>
<sequence length="342" mass="37992">MKSLYEEVVSMKIIAYGIRADEKPFLDKWSEENPTVEVVSTAELLDENTVDQAKGADGVVTYQQKPYTASVLDKLGSFGIKYLSLRNVGVDNVDATAAKRNGIQVTNVPAYSPQAIAEFTVTQLMRLLRRTPTFDNKMANGDLRWAPDIAEELNQMTVGVYATGRIGRAAIQIYKGFGAKVIAYDIYHNPQLEKEGIYVETPDELYAKADVISLHAPATKENEHMLNDEAFAKMKDGVYILNPARGILVDTDALIKALDSGKVAGAALDTYEDEVGVFNNNFGSFDKIPDERLKNLMKRENVLVSPHIAFYTKRAVRNMVYYAMDANKSLIETGQSDKLVEL</sequence>
<reference evidence="7 8" key="1">
    <citation type="journal article" date="2015" name="Genome Announc.">
        <title>Expanding the biotechnology potential of lactobacilli through comparative genomics of 213 strains and associated genera.</title>
        <authorList>
            <person name="Sun Z."/>
            <person name="Harris H.M."/>
            <person name="McCann A."/>
            <person name="Guo C."/>
            <person name="Argimon S."/>
            <person name="Zhang W."/>
            <person name="Yang X."/>
            <person name="Jeffery I.B."/>
            <person name="Cooney J.C."/>
            <person name="Kagawa T.F."/>
            <person name="Liu W."/>
            <person name="Song Y."/>
            <person name="Salvetti E."/>
            <person name="Wrobel A."/>
            <person name="Rasinkangas P."/>
            <person name="Parkhill J."/>
            <person name="Rea M.C."/>
            <person name="O'Sullivan O."/>
            <person name="Ritari J."/>
            <person name="Douillard F.P."/>
            <person name="Paul Ross R."/>
            <person name="Yang R."/>
            <person name="Briner A.E."/>
            <person name="Felis G.E."/>
            <person name="de Vos W.M."/>
            <person name="Barrangou R."/>
            <person name="Klaenhammer T.R."/>
            <person name="Caufield P.W."/>
            <person name="Cui Y."/>
            <person name="Zhang H."/>
            <person name="O'Toole P.W."/>
        </authorList>
    </citation>
    <scope>NUCLEOTIDE SEQUENCE [LARGE SCALE GENOMIC DNA]</scope>
    <source>
        <strain evidence="7 8">DSM 19907</strain>
    </source>
</reference>
<dbReference type="Gene3D" id="3.40.50.720">
    <property type="entry name" value="NAD(P)-binding Rossmann-like Domain"/>
    <property type="match status" value="2"/>
</dbReference>
<dbReference type="InterPro" id="IPR029753">
    <property type="entry name" value="D-isomer_DH_CS"/>
</dbReference>
<dbReference type="EMBL" id="AZEI01000076">
    <property type="protein sequence ID" value="KRL15998.1"/>
    <property type="molecule type" value="Genomic_DNA"/>
</dbReference>
<dbReference type="Pfam" id="PF02826">
    <property type="entry name" value="2-Hacid_dh_C"/>
    <property type="match status" value="1"/>
</dbReference>
<dbReference type="InterPro" id="IPR036291">
    <property type="entry name" value="NAD(P)-bd_dom_sf"/>
</dbReference>
<evidence type="ECO:0000259" key="5">
    <source>
        <dbReference type="Pfam" id="PF00389"/>
    </source>
</evidence>
<feature type="domain" description="D-isomer specific 2-hydroxyacid dehydrogenase NAD-binding" evidence="6">
    <location>
        <begin position="122"/>
        <end position="309"/>
    </location>
</feature>
<feature type="domain" description="D-isomer specific 2-hydroxyacid dehydrogenase catalytic" evidence="5">
    <location>
        <begin position="18"/>
        <end position="340"/>
    </location>
</feature>
<dbReference type="InterPro" id="IPR029752">
    <property type="entry name" value="D-isomer_DH_CS1"/>
</dbReference>
<dbReference type="SUPFAM" id="SSF52283">
    <property type="entry name" value="Formate/glycerate dehydrogenase catalytic domain-like"/>
    <property type="match status" value="1"/>
</dbReference>
<evidence type="ECO:0000256" key="1">
    <source>
        <dbReference type="ARBA" id="ARBA00005854"/>
    </source>
</evidence>
<dbReference type="InterPro" id="IPR006139">
    <property type="entry name" value="D-isomer_2_OHA_DH_cat_dom"/>
</dbReference>
<dbReference type="Pfam" id="PF00389">
    <property type="entry name" value="2-Hacid_dh"/>
    <property type="match status" value="1"/>
</dbReference>
<accession>A0ABR5PCI1</accession>
<protein>
    <submittedName>
        <fullName evidence="7">D-lactate dehydrogenase</fullName>
    </submittedName>
</protein>
<name>A0ABR5PCI1_9LACO</name>
<dbReference type="PROSITE" id="PS00065">
    <property type="entry name" value="D_2_HYDROXYACID_DH_1"/>
    <property type="match status" value="1"/>
</dbReference>
<dbReference type="CDD" id="cd12186">
    <property type="entry name" value="LDH"/>
    <property type="match status" value="1"/>
</dbReference>
<evidence type="ECO:0000256" key="4">
    <source>
        <dbReference type="RuleBase" id="RU003719"/>
    </source>
</evidence>
<dbReference type="PANTHER" id="PTHR43026">
    <property type="entry name" value="2-HYDROXYACID DEHYDROGENASE HOMOLOG 1-RELATED"/>
    <property type="match status" value="1"/>
</dbReference>
<evidence type="ECO:0000259" key="6">
    <source>
        <dbReference type="Pfam" id="PF02826"/>
    </source>
</evidence>
<dbReference type="PANTHER" id="PTHR43026:SF1">
    <property type="entry name" value="2-HYDROXYACID DEHYDROGENASE HOMOLOG 1-RELATED"/>
    <property type="match status" value="1"/>
</dbReference>
<dbReference type="PROSITE" id="PS00671">
    <property type="entry name" value="D_2_HYDROXYACID_DH_3"/>
    <property type="match status" value="1"/>
</dbReference>
<dbReference type="Proteomes" id="UP000051977">
    <property type="component" value="Unassembled WGS sequence"/>
</dbReference>
<organism evidence="7 8">
    <name type="scientific">Lentilactobacillus rapi DSM 19907 = JCM 15042</name>
    <dbReference type="NCBI Taxonomy" id="1423795"/>
    <lineage>
        <taxon>Bacteria</taxon>
        <taxon>Bacillati</taxon>
        <taxon>Bacillota</taxon>
        <taxon>Bacilli</taxon>
        <taxon>Lactobacillales</taxon>
        <taxon>Lactobacillaceae</taxon>
        <taxon>Lentilactobacillus</taxon>
    </lineage>
</organism>
<keyword evidence="2 4" id="KW-0560">Oxidoreductase</keyword>
<evidence type="ECO:0000313" key="7">
    <source>
        <dbReference type="EMBL" id="KRL15998.1"/>
    </source>
</evidence>
<evidence type="ECO:0000256" key="3">
    <source>
        <dbReference type="ARBA" id="ARBA00023027"/>
    </source>
</evidence>
<proteinExistence type="inferred from homology"/>